<dbReference type="EMBL" id="LNXU01000017">
    <property type="protein sequence ID" value="KTC74209.1"/>
    <property type="molecule type" value="Genomic_DNA"/>
</dbReference>
<name>A0A0W0RT32_LEGBO</name>
<feature type="coiled-coil region" evidence="1">
    <location>
        <begin position="162"/>
        <end position="293"/>
    </location>
</feature>
<reference evidence="2 3" key="1">
    <citation type="submission" date="2015-11" db="EMBL/GenBank/DDBJ databases">
        <title>Genomic analysis of 38 Legionella species identifies large and diverse effector repertoires.</title>
        <authorList>
            <person name="Burstein D."/>
            <person name="Amaro F."/>
            <person name="Zusman T."/>
            <person name="Lifshitz Z."/>
            <person name="Cohen O."/>
            <person name="Gilbert J.A."/>
            <person name="Pupko T."/>
            <person name="Shuman H.A."/>
            <person name="Segal G."/>
        </authorList>
    </citation>
    <scope>NUCLEOTIDE SEQUENCE [LARGE SCALE GENOMIC DNA]</scope>
    <source>
        <strain evidence="2 3">WIGA</strain>
    </source>
</reference>
<protein>
    <submittedName>
        <fullName evidence="2">Uncharacterized protein</fullName>
    </submittedName>
</protein>
<dbReference type="AlphaFoldDB" id="A0A0W0RT32"/>
<dbReference type="RefSeq" id="WP_058459295.1">
    <property type="nucleotide sequence ID" value="NZ_CAAAIY010000001.1"/>
</dbReference>
<keyword evidence="1" id="KW-0175">Coiled coil</keyword>
<dbReference type="PATRIC" id="fig|447.4.peg.1757"/>
<dbReference type="STRING" id="447.Lboz_1649"/>
<organism evidence="2 3">
    <name type="scientific">Legionella bozemanae</name>
    <name type="common">Fluoribacter bozemanae</name>
    <dbReference type="NCBI Taxonomy" id="447"/>
    <lineage>
        <taxon>Bacteria</taxon>
        <taxon>Pseudomonadati</taxon>
        <taxon>Pseudomonadota</taxon>
        <taxon>Gammaproteobacteria</taxon>
        <taxon>Legionellales</taxon>
        <taxon>Legionellaceae</taxon>
        <taxon>Legionella</taxon>
    </lineage>
</organism>
<keyword evidence="3" id="KW-1185">Reference proteome</keyword>
<evidence type="ECO:0000313" key="2">
    <source>
        <dbReference type="EMBL" id="KTC74209.1"/>
    </source>
</evidence>
<evidence type="ECO:0000313" key="3">
    <source>
        <dbReference type="Proteomes" id="UP000054695"/>
    </source>
</evidence>
<sequence>MPGSTIIVCLSADLVNSAKCLAGQIPDSDVVLSRPGCLENSSATTLIISGHGSRYTLDRYFPDSMVAYLINTLKLPEKVKTIYIFSCESEFIVDGSNYTERLARAFGSYLFKEKPGRKKEDYPVVKTYSYFVPKEYAIEGTTLMLSKNIVVRGCLKEKIDERVKILNEMMVLRKKIEELNKQIFLLNSSDKRAVLEKKQLELDLAKDKYSKLLEELQLAKANYKGDMRAFKEEYKELMLKLEMANKEINELEKSCDELSAISLKMDDQGDMSVAKLEEEVNVLKAEYTQLDAEYVKAHQIILLNSNQVVQSIDYSVDGTFYSVIYPELQFCRAIKSIEADIEEAHVDIKDIDADEELDEEERSEAIGYRQDKLKGFHEELAQSSRKDFIKILDREIIFEKINGNQDRLKSLMDLKNCILFDGMNWIRKNKVELNKPICIEQLKRYQLYLIAGLFLGNFSKEKMNEVKQIVREIEELDKALLQPDFDVRLAHKINHVISNIESILLSRFYLNDLLSQKMLYYNNYMSMANTIASLELELQKPANERDFSESTLISMLNQNKMQQILNLQYINFYDGLIAFATGTVSIDNYLQSAILNRLNERIDLLINLSKYSMVPDIFSNKPRKDEIDFLMAARKALATASPHECRHVILTLSQKINEPDNKFISKETRLIFESFSDKVDVIFAHQETEKPLNTQLKV</sequence>
<gene>
    <name evidence="2" type="ORF">Lboz_1649</name>
</gene>
<proteinExistence type="predicted"/>
<evidence type="ECO:0000256" key="1">
    <source>
        <dbReference type="SAM" id="Coils"/>
    </source>
</evidence>
<dbReference type="Proteomes" id="UP000054695">
    <property type="component" value="Unassembled WGS sequence"/>
</dbReference>
<accession>A0A0W0RT32</accession>
<comment type="caution">
    <text evidence="2">The sequence shown here is derived from an EMBL/GenBank/DDBJ whole genome shotgun (WGS) entry which is preliminary data.</text>
</comment>